<dbReference type="RefSeq" id="WP_109688082.1">
    <property type="nucleotide sequence ID" value="NZ_QGDN01000001.1"/>
</dbReference>
<evidence type="ECO:0000313" key="6">
    <source>
        <dbReference type="EMBL" id="SSA36249.1"/>
    </source>
</evidence>
<organism evidence="6 7">
    <name type="scientific">Branchiibius hedensis</name>
    <dbReference type="NCBI Taxonomy" id="672460"/>
    <lineage>
        <taxon>Bacteria</taxon>
        <taxon>Bacillati</taxon>
        <taxon>Actinomycetota</taxon>
        <taxon>Actinomycetes</taxon>
        <taxon>Micrococcales</taxon>
        <taxon>Dermacoccaceae</taxon>
        <taxon>Branchiibius</taxon>
    </lineage>
</organism>
<dbReference type="EMBL" id="UESZ01000001">
    <property type="protein sequence ID" value="SSA36249.1"/>
    <property type="molecule type" value="Genomic_DNA"/>
</dbReference>
<evidence type="ECO:0000256" key="3">
    <source>
        <dbReference type="ARBA" id="ARBA00022679"/>
    </source>
</evidence>
<dbReference type="PANTHER" id="PTHR45947:SF3">
    <property type="entry name" value="SULFOQUINOVOSYL TRANSFERASE SQD2"/>
    <property type="match status" value="1"/>
</dbReference>
<evidence type="ECO:0000313" key="7">
    <source>
        <dbReference type="Proteomes" id="UP000250028"/>
    </source>
</evidence>
<accession>A0A2Y9A177</accession>
<dbReference type="SUPFAM" id="SSF53756">
    <property type="entry name" value="UDP-Glycosyltransferase/glycogen phosphorylase"/>
    <property type="match status" value="1"/>
</dbReference>
<protein>
    <recommendedName>
        <fullName evidence="1">D-inositol 3-phosphate glycosyltransferase</fullName>
    </recommendedName>
</protein>
<keyword evidence="2" id="KW-0328">Glycosyltransferase</keyword>
<feature type="domain" description="Glycosyltransferase subfamily 4-like N-terminal" evidence="5">
    <location>
        <begin position="19"/>
        <end position="172"/>
    </location>
</feature>
<evidence type="ECO:0000256" key="2">
    <source>
        <dbReference type="ARBA" id="ARBA00022676"/>
    </source>
</evidence>
<keyword evidence="7" id="KW-1185">Reference proteome</keyword>
<dbReference type="GO" id="GO:0016757">
    <property type="term" value="F:glycosyltransferase activity"/>
    <property type="evidence" value="ECO:0007669"/>
    <property type="project" value="UniProtKB-KW"/>
</dbReference>
<gene>
    <name evidence="6" type="ORF">SAMN04489750_3638</name>
</gene>
<dbReference type="InterPro" id="IPR028098">
    <property type="entry name" value="Glyco_trans_4-like_N"/>
</dbReference>
<dbReference type="AlphaFoldDB" id="A0A2Y9A177"/>
<name>A0A2Y9A177_9MICO</name>
<dbReference type="GO" id="GO:1901137">
    <property type="term" value="P:carbohydrate derivative biosynthetic process"/>
    <property type="evidence" value="ECO:0007669"/>
    <property type="project" value="UniProtKB-ARBA"/>
</dbReference>
<reference evidence="7" key="1">
    <citation type="submission" date="2016-10" db="EMBL/GenBank/DDBJ databases">
        <authorList>
            <person name="Varghese N."/>
            <person name="Submissions S."/>
        </authorList>
    </citation>
    <scope>NUCLEOTIDE SEQUENCE [LARGE SCALE GENOMIC DNA]</scope>
    <source>
        <strain evidence="7">DSM 22951</strain>
    </source>
</reference>
<evidence type="ECO:0000256" key="1">
    <source>
        <dbReference type="ARBA" id="ARBA00021292"/>
    </source>
</evidence>
<feature type="domain" description="Glycosyl transferase family 1" evidence="4">
    <location>
        <begin position="183"/>
        <end position="313"/>
    </location>
</feature>
<sequence>MRILLIGHTRFALGAPFAGGLESATWHLADQLAADGHDVTVFAAPGTRCGPSVTVINPVAPQPESRSVESMGSGDHVVVHHAYLQLMLRLQRSEPFDIVHNHSLHYLPIALSGLLDVPMLTTLHTPPIAWMESAFQLAPTMGQHACAVSGFTASSWQHAVSADVVHNGVDTNVWRPGPGGDDLVWSGRMVPEKAPHLAVEIARRAGRALHLAGPISDRRYFTEQVMPLLGGPIRYAGHLAEEELAELVGRCAAALVTPVWDEPFGLVAAEAMACGTPVVAFARGGLPEILGSEGGIAVPAEDLSAAARAVSEARTLSRIRIRHRAERYFSVQRMSTDYLRIYRRILLGGSDFASAGAHTYSA</sequence>
<evidence type="ECO:0000259" key="5">
    <source>
        <dbReference type="Pfam" id="PF13439"/>
    </source>
</evidence>
<proteinExistence type="predicted"/>
<evidence type="ECO:0000259" key="4">
    <source>
        <dbReference type="Pfam" id="PF00534"/>
    </source>
</evidence>
<dbReference type="Pfam" id="PF13439">
    <property type="entry name" value="Glyco_transf_4"/>
    <property type="match status" value="1"/>
</dbReference>
<dbReference type="CDD" id="cd03802">
    <property type="entry name" value="GT4_AviGT4-like"/>
    <property type="match status" value="1"/>
</dbReference>
<dbReference type="Proteomes" id="UP000250028">
    <property type="component" value="Unassembled WGS sequence"/>
</dbReference>
<dbReference type="OrthoDB" id="9809227at2"/>
<dbReference type="Pfam" id="PF00534">
    <property type="entry name" value="Glycos_transf_1"/>
    <property type="match status" value="1"/>
</dbReference>
<dbReference type="PANTHER" id="PTHR45947">
    <property type="entry name" value="SULFOQUINOVOSYL TRANSFERASE SQD2"/>
    <property type="match status" value="1"/>
</dbReference>
<dbReference type="InterPro" id="IPR050194">
    <property type="entry name" value="Glycosyltransferase_grp1"/>
</dbReference>
<dbReference type="Gene3D" id="3.40.50.2000">
    <property type="entry name" value="Glycogen Phosphorylase B"/>
    <property type="match status" value="2"/>
</dbReference>
<dbReference type="InterPro" id="IPR001296">
    <property type="entry name" value="Glyco_trans_1"/>
</dbReference>
<keyword evidence="3 6" id="KW-0808">Transferase</keyword>